<dbReference type="Gene3D" id="3.40.50.720">
    <property type="entry name" value="NAD(P)-binding Rossmann-like Domain"/>
    <property type="match status" value="1"/>
</dbReference>
<dbReference type="PROSITE" id="PS00061">
    <property type="entry name" value="ADH_SHORT"/>
    <property type="match status" value="1"/>
</dbReference>
<dbReference type="PRINTS" id="PR00081">
    <property type="entry name" value="GDHRDH"/>
</dbReference>
<proteinExistence type="inferred from homology"/>
<comment type="similarity">
    <text evidence="1">Belongs to the short-chain dehydrogenases/reductases (SDR) family.</text>
</comment>
<keyword evidence="3" id="KW-0560">Oxidoreductase</keyword>
<dbReference type="PANTHER" id="PTHR43490:SF99">
    <property type="entry name" value="SHORT-CHAIN DEHYDROGENASE_REDUCTASE"/>
    <property type="match status" value="1"/>
</dbReference>
<comment type="caution">
    <text evidence="4">The sequence shown here is derived from an EMBL/GenBank/DDBJ whole genome shotgun (WGS) entry which is preliminary data.</text>
</comment>
<accession>A0ABU7LIY2</accession>
<keyword evidence="5" id="KW-1185">Reference proteome</keyword>
<dbReference type="Pfam" id="PF00106">
    <property type="entry name" value="adh_short"/>
    <property type="match status" value="1"/>
</dbReference>
<dbReference type="EMBL" id="JAUTXY010000016">
    <property type="protein sequence ID" value="MEE2061199.1"/>
    <property type="molecule type" value="Genomic_DNA"/>
</dbReference>
<gene>
    <name evidence="4" type="ORF">Q7514_27100</name>
</gene>
<name>A0ABU7LIY2_9NOCA</name>
<evidence type="ECO:0000256" key="3">
    <source>
        <dbReference type="ARBA" id="ARBA00023002"/>
    </source>
</evidence>
<dbReference type="InterPro" id="IPR002347">
    <property type="entry name" value="SDR_fam"/>
</dbReference>
<dbReference type="RefSeq" id="WP_330136366.1">
    <property type="nucleotide sequence ID" value="NZ_JAUTXY010000016.1"/>
</dbReference>
<reference evidence="4 5" key="1">
    <citation type="submission" date="2023-07" db="EMBL/GenBank/DDBJ databases">
        <authorList>
            <person name="Girao M."/>
            <person name="Carvalho M.F."/>
        </authorList>
    </citation>
    <scope>NUCLEOTIDE SEQUENCE [LARGE SCALE GENOMIC DNA]</scope>
    <source>
        <strain evidence="4 5">YIM65754</strain>
    </source>
</reference>
<dbReference type="SUPFAM" id="SSF51735">
    <property type="entry name" value="NAD(P)-binding Rossmann-fold domains"/>
    <property type="match status" value="1"/>
</dbReference>
<protein>
    <submittedName>
        <fullName evidence="4">SDR family NAD(P)-dependent oxidoreductase</fullName>
    </submittedName>
</protein>
<evidence type="ECO:0000313" key="4">
    <source>
        <dbReference type="EMBL" id="MEE2061199.1"/>
    </source>
</evidence>
<organism evidence="4 5">
    <name type="scientific">Rhodococcus artemisiae</name>
    <dbReference type="NCBI Taxonomy" id="714159"/>
    <lineage>
        <taxon>Bacteria</taxon>
        <taxon>Bacillati</taxon>
        <taxon>Actinomycetota</taxon>
        <taxon>Actinomycetes</taxon>
        <taxon>Mycobacteriales</taxon>
        <taxon>Nocardiaceae</taxon>
        <taxon>Rhodococcus</taxon>
    </lineage>
</organism>
<dbReference type="Proteomes" id="UP001336020">
    <property type="component" value="Unassembled WGS sequence"/>
</dbReference>
<evidence type="ECO:0000313" key="5">
    <source>
        <dbReference type="Proteomes" id="UP001336020"/>
    </source>
</evidence>
<dbReference type="PANTHER" id="PTHR43490">
    <property type="entry name" value="(+)-NEOMENTHOL DEHYDROGENASE"/>
    <property type="match status" value="1"/>
</dbReference>
<dbReference type="InterPro" id="IPR036291">
    <property type="entry name" value="NAD(P)-bd_dom_sf"/>
</dbReference>
<sequence length="241" mass="24839">MTTHNASTVLVTGATGGLGAETCRRLAAAGHTVWMGVRTLEAGYDVAGKIRVDSPDADVRVVELDVTSDDSVTAAYRAVSESGTGLDVLVNNAGIAGRVAAPTDTVPTDFLPVFGVNLLGPVRVTHIFLPLLAQSPSPRLVMVSSGMGSFAVTNDPARIESTLHGLVYPSSKAALNMVATMYAKALPSIRVVAVDPGYTATALNGFSGTQSVEDGTDAIVEACTADSPAGMFIDRHGPVPW</sequence>
<evidence type="ECO:0000256" key="2">
    <source>
        <dbReference type="ARBA" id="ARBA00022857"/>
    </source>
</evidence>
<keyword evidence="2" id="KW-0521">NADP</keyword>
<dbReference type="InterPro" id="IPR020904">
    <property type="entry name" value="Sc_DH/Rdtase_CS"/>
</dbReference>
<evidence type="ECO:0000256" key="1">
    <source>
        <dbReference type="ARBA" id="ARBA00006484"/>
    </source>
</evidence>